<evidence type="ECO:0000313" key="4">
    <source>
        <dbReference type="EMBL" id="TBT96230.1"/>
    </source>
</evidence>
<proteinExistence type="predicted"/>
<reference evidence="4 5" key="1">
    <citation type="submission" date="2019-01" db="EMBL/GenBank/DDBJ databases">
        <title>Lactibacter flavus gen. nov., sp. nov., a novel bacterium of the family Propionibacteriaceae isolated from raw milk and dairy products.</title>
        <authorList>
            <person name="Huptas C."/>
            <person name="Wenning M."/>
            <person name="Breitenwieser F."/>
            <person name="Doll E."/>
            <person name="Von Neubeck M."/>
            <person name="Busse H.-J."/>
            <person name="Scherer S."/>
        </authorList>
    </citation>
    <scope>NUCLEOTIDE SEQUENCE [LARGE SCALE GENOMIC DNA]</scope>
    <source>
        <strain evidence="4 5">DSM 22130</strain>
    </source>
</reference>
<evidence type="ECO:0000259" key="3">
    <source>
        <dbReference type="Pfam" id="PF14257"/>
    </source>
</evidence>
<feature type="transmembrane region" description="Helical" evidence="1">
    <location>
        <begin position="260"/>
        <end position="280"/>
    </location>
</feature>
<keyword evidence="1" id="KW-1133">Transmembrane helix</keyword>
<dbReference type="AlphaFoldDB" id="A0A4Q9KQ97"/>
<dbReference type="PROSITE" id="PS51257">
    <property type="entry name" value="PROKAR_LIPOPROTEIN"/>
    <property type="match status" value="1"/>
</dbReference>
<evidence type="ECO:0000313" key="5">
    <source>
        <dbReference type="Proteomes" id="UP000291933"/>
    </source>
</evidence>
<feature type="domain" description="DUF4349" evidence="3">
    <location>
        <begin position="74"/>
        <end position="282"/>
    </location>
</feature>
<dbReference type="Pfam" id="PF14257">
    <property type="entry name" value="DUF4349"/>
    <property type="match status" value="1"/>
</dbReference>
<keyword evidence="1" id="KW-0472">Membrane</keyword>
<protein>
    <submittedName>
        <fullName evidence="4">DUF4349 domain-containing protein</fullName>
    </submittedName>
</protein>
<keyword evidence="1" id="KW-0812">Transmembrane</keyword>
<evidence type="ECO:0000256" key="1">
    <source>
        <dbReference type="SAM" id="Phobius"/>
    </source>
</evidence>
<accession>A0A4Q9KQ97</accession>
<dbReference type="EMBL" id="SDMR01000001">
    <property type="protein sequence ID" value="TBT96230.1"/>
    <property type="molecule type" value="Genomic_DNA"/>
</dbReference>
<keyword evidence="2" id="KW-0732">Signal</keyword>
<feature type="chain" id="PRO_5038597315" evidence="2">
    <location>
        <begin position="27"/>
        <end position="329"/>
    </location>
</feature>
<sequence>MRTTHAHPIAAALAGLALLATLSGCAGSTAARSDAAAGGPAAPVPAAAGAAAADEKAASTSEGTAYAAPGASERQLARTAKLTLVIPDPAKAAKELRGVAEGLGGYLLNENVVTEQKDGYYVEPSTVTVAVPGTKLDDALDALSKIGEVRNRNVGSVDVTTDMVDLEARIASLRASIARVQGLMDKAGTITEIAQVEKELTSRQSELESMLSKQKALAGRVAMAPVTVTLRPPSVVIQDPNPLWQGLTAGWAGLLQSLRMLLTIAGALLPFVVLGVLIWLPIRVWRRRRRPNAPGLLASVLAPATVDAEDVPAAKPLDAPRDRPTTVDG</sequence>
<comment type="caution">
    <text evidence="4">The sequence shown here is derived from an EMBL/GenBank/DDBJ whole genome shotgun (WGS) entry which is preliminary data.</text>
</comment>
<dbReference type="Proteomes" id="UP000291933">
    <property type="component" value="Unassembled WGS sequence"/>
</dbReference>
<dbReference type="InterPro" id="IPR025645">
    <property type="entry name" value="DUF4349"/>
</dbReference>
<feature type="signal peptide" evidence="2">
    <location>
        <begin position="1"/>
        <end position="26"/>
    </location>
</feature>
<name>A0A4Q9KQ97_PROTD</name>
<dbReference type="OrthoDB" id="186919at2"/>
<evidence type="ECO:0000256" key="2">
    <source>
        <dbReference type="SAM" id="SignalP"/>
    </source>
</evidence>
<dbReference type="RefSeq" id="WP_131170642.1">
    <property type="nucleotide sequence ID" value="NZ_FXTL01000001.1"/>
</dbReference>
<organism evidence="4 5">
    <name type="scientific">Propioniciclava tarda</name>
    <dbReference type="NCBI Taxonomy" id="433330"/>
    <lineage>
        <taxon>Bacteria</taxon>
        <taxon>Bacillati</taxon>
        <taxon>Actinomycetota</taxon>
        <taxon>Actinomycetes</taxon>
        <taxon>Propionibacteriales</taxon>
        <taxon>Propionibacteriaceae</taxon>
        <taxon>Propioniciclava</taxon>
    </lineage>
</organism>
<gene>
    <name evidence="4" type="ORF">ET996_00735</name>
</gene>
<keyword evidence="5" id="KW-1185">Reference proteome</keyword>